<dbReference type="EMBL" id="MT919636">
    <property type="protein sequence ID" value="QPB15034.1"/>
    <property type="molecule type" value="Genomic_DNA"/>
</dbReference>
<keyword evidence="5 7" id="KW-0472">Membrane</keyword>
<reference evidence="9" key="1">
    <citation type="journal article" date="2020" name="J. Eukaryot. Microbiol.">
        <title>High Sequence Divergence but Limited Architectural Rearrangements in Organelle Genomes of Cyanophora (Glaucophyta) Species.</title>
        <authorList>
            <person name="Russell S."/>
            <person name="Jackson C."/>
            <person name="Reyes-Prieto A."/>
        </authorList>
    </citation>
    <scope>NUCLEOTIDE SEQUENCE</scope>
    <source>
        <strain evidence="9">UTEX LB 2766</strain>
    </source>
</reference>
<evidence type="ECO:0000259" key="8">
    <source>
        <dbReference type="Pfam" id="PF02326"/>
    </source>
</evidence>
<gene>
    <name evidence="9" type="primary">atp8</name>
</gene>
<reference evidence="9" key="2">
    <citation type="submission" date="2020-08" db="EMBL/GenBank/DDBJ databases">
        <authorList>
            <person name="Russell S.R."/>
            <person name="Jackson C."/>
            <person name="Reyes-Prieto A."/>
        </authorList>
    </citation>
    <scope>NUCLEOTIDE SEQUENCE</scope>
    <source>
        <strain evidence="9">UTEX LB 2766</strain>
    </source>
</reference>
<keyword evidence="2 7" id="KW-0812">Transmembrane</keyword>
<geneLocation type="mitochondrion" evidence="9"/>
<evidence type="ECO:0000256" key="7">
    <source>
        <dbReference type="SAM" id="Phobius"/>
    </source>
</evidence>
<dbReference type="GO" id="GO:0031966">
    <property type="term" value="C:mitochondrial membrane"/>
    <property type="evidence" value="ECO:0007669"/>
    <property type="project" value="UniProtKB-SubCell"/>
</dbReference>
<keyword evidence="3 7" id="KW-1133">Transmembrane helix</keyword>
<protein>
    <submittedName>
        <fullName evidence="9">ATP synthase F0 subunit 8</fullName>
    </submittedName>
</protein>
<proteinExistence type="predicted"/>
<evidence type="ECO:0000256" key="6">
    <source>
        <dbReference type="ARBA" id="ARBA00023310"/>
    </source>
</evidence>
<evidence type="ECO:0000256" key="5">
    <source>
        <dbReference type="ARBA" id="ARBA00023136"/>
    </source>
</evidence>
<evidence type="ECO:0000256" key="4">
    <source>
        <dbReference type="ARBA" id="ARBA00023128"/>
    </source>
</evidence>
<feature type="transmembrane region" description="Helical" evidence="7">
    <location>
        <begin position="12"/>
        <end position="32"/>
    </location>
</feature>
<dbReference type="GeneID" id="63648282"/>
<keyword evidence="4 9" id="KW-0496">Mitochondrion</keyword>
<dbReference type="RefSeq" id="YP_010041703.1">
    <property type="nucleotide sequence ID" value="NC_054207.1"/>
</dbReference>
<dbReference type="AlphaFoldDB" id="A0A873WUT5"/>
<sequence>MPQLDFTNYLSQTTWFFICFVTFYLINIYYVIPSFSLSKKIRKISLFILSVETFKGGTFFLDYKNNNTKIITNNLSLLKTATSYYLLNSYTK</sequence>
<evidence type="ECO:0000256" key="3">
    <source>
        <dbReference type="ARBA" id="ARBA00022989"/>
    </source>
</evidence>
<evidence type="ECO:0000256" key="2">
    <source>
        <dbReference type="ARBA" id="ARBA00022692"/>
    </source>
</evidence>
<evidence type="ECO:0000256" key="1">
    <source>
        <dbReference type="ARBA" id="ARBA00004325"/>
    </source>
</evidence>
<accession>A0A873WUT5</accession>
<evidence type="ECO:0000313" key="9">
    <source>
        <dbReference type="EMBL" id="QPB15034.1"/>
    </source>
</evidence>
<dbReference type="GO" id="GO:0006754">
    <property type="term" value="P:ATP biosynthetic process"/>
    <property type="evidence" value="ECO:0007669"/>
    <property type="project" value="UniProtKB-KW"/>
</dbReference>
<comment type="subcellular location">
    <subcellularLocation>
        <location evidence="1">Mitochondrion membrane</location>
    </subcellularLocation>
</comment>
<feature type="domain" description="ATP synthase YMF19-like N-terminal" evidence="8">
    <location>
        <begin position="2"/>
        <end position="74"/>
    </location>
</feature>
<keyword evidence="6" id="KW-0066">ATP synthesis</keyword>
<dbReference type="InterPro" id="IPR003319">
    <property type="entry name" value="YMF19-like_N"/>
</dbReference>
<name>A0A873WUT5_9EUKA</name>
<organism evidence="9">
    <name type="scientific">Cyanophora biloba</name>
    <dbReference type="NCBI Taxonomy" id="1489483"/>
    <lineage>
        <taxon>Eukaryota</taxon>
        <taxon>Glaucocystophyceae</taxon>
        <taxon>Cyanophorales</taxon>
        <taxon>Cyanophoraceae</taxon>
        <taxon>Cyanophora</taxon>
    </lineage>
</organism>
<dbReference type="Pfam" id="PF02326">
    <property type="entry name" value="YMF19"/>
    <property type="match status" value="1"/>
</dbReference>